<evidence type="ECO:0000256" key="1">
    <source>
        <dbReference type="SAM" id="Phobius"/>
    </source>
</evidence>
<keyword evidence="1" id="KW-0472">Membrane</keyword>
<name>A0A3E0WY70_9GAMM</name>
<dbReference type="Proteomes" id="UP000256763">
    <property type="component" value="Unassembled WGS sequence"/>
</dbReference>
<dbReference type="RefSeq" id="WP_116301679.1">
    <property type="nucleotide sequence ID" value="NZ_NFZV01000005.1"/>
</dbReference>
<sequence>MPLESSKGASKGFSLVELMVALVIGLILTAGIINLFLGSHRSYQMNEDMSRVQENMRFALGRLQADLRMTAFSGGIPFSVISHLNPAGSEGISPHAAGGPAILGWEARGTGVGDEYALRASAIGNAGDWNNGTGEGFPTALVGAAVRGSDVLLSSGLRRLPVTLPNNATNGESIRTVGSSGIEQGRIVLIMRDDLTGGDLFQKTNSADETDITRGEGGTPGNATTTALLNHDASSVVYEAGTFAYYIGIGAGGEPGLFRRDLAALTPAQELISGVQSMQVLYGINADGNVGASTYVTAEDVTNWENVYSVRVSLLLTSDRQVQDIPSTGIYNLLGTRLQVPAGEEDARLRKVATTTVAIRNRLD</sequence>
<evidence type="ECO:0000313" key="2">
    <source>
        <dbReference type="EMBL" id="RFA37960.1"/>
    </source>
</evidence>
<accession>A0A3E0WY70</accession>
<proteinExistence type="predicted"/>
<keyword evidence="1" id="KW-1133">Transmembrane helix</keyword>
<dbReference type="GO" id="GO:0043683">
    <property type="term" value="P:type IV pilus assembly"/>
    <property type="evidence" value="ECO:0007669"/>
    <property type="project" value="InterPro"/>
</dbReference>
<protein>
    <recommendedName>
        <fullName evidence="4">Pilus assembly protein PilW</fullName>
    </recommendedName>
</protein>
<evidence type="ECO:0000313" key="3">
    <source>
        <dbReference type="Proteomes" id="UP000256763"/>
    </source>
</evidence>
<dbReference type="PROSITE" id="PS00409">
    <property type="entry name" value="PROKAR_NTER_METHYL"/>
    <property type="match status" value="1"/>
</dbReference>
<dbReference type="EMBL" id="NFZW01000006">
    <property type="protein sequence ID" value="RFA37960.1"/>
    <property type="molecule type" value="Genomic_DNA"/>
</dbReference>
<reference evidence="3" key="1">
    <citation type="submission" date="2017-05" db="EMBL/GenBank/DDBJ databases">
        <authorList>
            <person name="Sharma S."/>
            <person name="Sidhu C."/>
            <person name="Pinnaka A.K."/>
        </authorList>
    </citation>
    <scope>NUCLEOTIDE SEQUENCE [LARGE SCALE GENOMIC DNA]</scope>
    <source>
        <strain evidence="3">AK93</strain>
    </source>
</reference>
<dbReference type="InterPro" id="IPR045584">
    <property type="entry name" value="Pilin-like"/>
</dbReference>
<keyword evidence="3" id="KW-1185">Reference proteome</keyword>
<feature type="transmembrane region" description="Helical" evidence="1">
    <location>
        <begin position="12"/>
        <end position="37"/>
    </location>
</feature>
<dbReference type="OrthoDB" id="5296662at2"/>
<gene>
    <name evidence="2" type="ORF">CAL65_08375</name>
</gene>
<organism evidence="2 3">
    <name type="scientific">Alkalilimnicola ehrlichii</name>
    <dbReference type="NCBI Taxonomy" id="351052"/>
    <lineage>
        <taxon>Bacteria</taxon>
        <taxon>Pseudomonadati</taxon>
        <taxon>Pseudomonadota</taxon>
        <taxon>Gammaproteobacteria</taxon>
        <taxon>Chromatiales</taxon>
        <taxon>Ectothiorhodospiraceae</taxon>
        <taxon>Alkalilimnicola</taxon>
    </lineage>
</organism>
<comment type="caution">
    <text evidence="2">The sequence shown here is derived from an EMBL/GenBank/DDBJ whole genome shotgun (WGS) entry which is preliminary data.</text>
</comment>
<dbReference type="SUPFAM" id="SSF54523">
    <property type="entry name" value="Pili subunits"/>
    <property type="match status" value="1"/>
</dbReference>
<dbReference type="Pfam" id="PF16074">
    <property type="entry name" value="PilW"/>
    <property type="match status" value="1"/>
</dbReference>
<dbReference type="AlphaFoldDB" id="A0A3E0WY70"/>
<dbReference type="NCBIfam" id="TIGR02532">
    <property type="entry name" value="IV_pilin_GFxxxE"/>
    <property type="match status" value="1"/>
</dbReference>
<dbReference type="InterPro" id="IPR012902">
    <property type="entry name" value="N_methyl_site"/>
</dbReference>
<keyword evidence="1" id="KW-0812">Transmembrane</keyword>
<dbReference type="Pfam" id="PF07963">
    <property type="entry name" value="N_methyl"/>
    <property type="match status" value="1"/>
</dbReference>
<dbReference type="InterPro" id="IPR032092">
    <property type="entry name" value="PilW"/>
</dbReference>
<evidence type="ECO:0008006" key="4">
    <source>
        <dbReference type="Google" id="ProtNLM"/>
    </source>
</evidence>